<keyword evidence="1" id="KW-0238">DNA-binding</keyword>
<sequence>MAQDGVKDDPETVRVPFVQRVRKPNGDVHLYFRRGAFREGPLKSPDGSPELKAEIDAILERVRKASDAIARPAAGTVGGMLKAYNKSAEFLSLARITQRGYQDYIDELIADTGDLLLSEVTRSWVIGMRDAWALRGHNAANKRMQVLKNALMPAIEDDTDQRIQGDPFHKVRKVRRPHDAGEAHPAWELAEVEIAIEEAIRRDQPGLARAIALGRYGGFRRGTIVSIPLNARTLGRDGRGEPETRLVWITSKRQVLSDKREDARLAAVIARTPNRALTIAYNKRGDPFSVRQFDQALERLLDRLAADGKIRATIKRTSDGRDVVVCPLTIHGLRHARGVELAEAGASDAEIMAQLEHASDAAAKIYRRQAQRRKMADAGQDRIDNVVKLKARQAARKARNGA</sequence>
<name>D9QFU9_BRESC</name>
<dbReference type="AlphaFoldDB" id="D9QFU9"/>
<dbReference type="eggNOG" id="COG0582">
    <property type="taxonomic scope" value="Bacteria"/>
</dbReference>
<dbReference type="InterPro" id="IPR002104">
    <property type="entry name" value="Integrase_catalytic"/>
</dbReference>
<dbReference type="InterPro" id="IPR013762">
    <property type="entry name" value="Integrase-like_cat_sf"/>
</dbReference>
<dbReference type="SUPFAM" id="SSF56349">
    <property type="entry name" value="DNA breaking-rejoining enzymes"/>
    <property type="match status" value="1"/>
</dbReference>
<dbReference type="InterPro" id="IPR011010">
    <property type="entry name" value="DNA_brk_join_enz"/>
</dbReference>
<evidence type="ECO:0000313" key="4">
    <source>
        <dbReference type="EMBL" id="ADL00663.1"/>
    </source>
</evidence>
<dbReference type="GO" id="GO:0006310">
    <property type="term" value="P:DNA recombination"/>
    <property type="evidence" value="ECO:0007669"/>
    <property type="project" value="UniProtKB-KW"/>
</dbReference>
<evidence type="ECO:0000256" key="1">
    <source>
        <dbReference type="ARBA" id="ARBA00023125"/>
    </source>
</evidence>
<dbReference type="GO" id="GO:0003677">
    <property type="term" value="F:DNA binding"/>
    <property type="evidence" value="ECO:0007669"/>
    <property type="project" value="UniProtKB-KW"/>
</dbReference>
<dbReference type="GO" id="GO:0015074">
    <property type="term" value="P:DNA integration"/>
    <property type="evidence" value="ECO:0007669"/>
    <property type="project" value="InterPro"/>
</dbReference>
<evidence type="ECO:0000313" key="5">
    <source>
        <dbReference type="Proteomes" id="UP000002696"/>
    </source>
</evidence>
<dbReference type="PROSITE" id="PS51898">
    <property type="entry name" value="TYR_RECOMBINASE"/>
    <property type="match status" value="1"/>
</dbReference>
<dbReference type="STRING" id="633149.Bresu_1351"/>
<keyword evidence="5" id="KW-1185">Reference proteome</keyword>
<feature type="domain" description="Tyr recombinase" evidence="3">
    <location>
        <begin position="183"/>
        <end position="379"/>
    </location>
</feature>
<reference evidence="5" key="1">
    <citation type="journal article" date="2011" name="J. Bacteriol.">
        <title>Genome sequences of eight morphologically diverse alphaproteobacteria.</title>
        <authorList>
            <consortium name="US DOE Joint Genome Institute"/>
            <person name="Brown P.J."/>
            <person name="Kysela D.T."/>
            <person name="Buechlein A."/>
            <person name="Hemmerich C."/>
            <person name="Brun Y.V."/>
        </authorList>
    </citation>
    <scope>NUCLEOTIDE SEQUENCE [LARGE SCALE GENOMIC DNA]</scope>
    <source>
        <strain evidence="5">ATCC 15264 / DSM 4735 / LMG 14903 / NBRC 16000 / CB 81</strain>
    </source>
</reference>
<protein>
    <submittedName>
        <fullName evidence="4">Integrase family protein</fullName>
    </submittedName>
</protein>
<dbReference type="KEGG" id="bsb:Bresu_1351"/>
<dbReference type="Gene3D" id="1.10.443.10">
    <property type="entry name" value="Intergrase catalytic core"/>
    <property type="match status" value="1"/>
</dbReference>
<dbReference type="HOGENOM" id="CLU_684545_0_0_5"/>
<organism evidence="4 5">
    <name type="scientific">Brevundimonas subvibrioides (strain ATCC 15264 / DSM 4735 / LMG 14903 / NBRC 16000 / CB 81)</name>
    <name type="common">Caulobacter subvibrioides</name>
    <dbReference type="NCBI Taxonomy" id="633149"/>
    <lineage>
        <taxon>Bacteria</taxon>
        <taxon>Pseudomonadati</taxon>
        <taxon>Pseudomonadota</taxon>
        <taxon>Alphaproteobacteria</taxon>
        <taxon>Caulobacterales</taxon>
        <taxon>Caulobacteraceae</taxon>
        <taxon>Brevundimonas</taxon>
    </lineage>
</organism>
<proteinExistence type="predicted"/>
<dbReference type="InterPro" id="IPR010998">
    <property type="entry name" value="Integrase_recombinase_N"/>
</dbReference>
<dbReference type="Pfam" id="PF00589">
    <property type="entry name" value="Phage_integrase"/>
    <property type="match status" value="1"/>
</dbReference>
<dbReference type="OrthoDB" id="7209241at2"/>
<dbReference type="InParanoid" id="D9QFU9"/>
<evidence type="ECO:0000259" key="3">
    <source>
        <dbReference type="PROSITE" id="PS51898"/>
    </source>
</evidence>
<evidence type="ECO:0000256" key="2">
    <source>
        <dbReference type="ARBA" id="ARBA00023172"/>
    </source>
</evidence>
<gene>
    <name evidence="4" type="ordered locus">Bresu_1351</name>
</gene>
<dbReference type="Gene3D" id="1.10.150.130">
    <property type="match status" value="1"/>
</dbReference>
<accession>D9QFU9</accession>
<dbReference type="RefSeq" id="WP_013268766.1">
    <property type="nucleotide sequence ID" value="NC_014375.1"/>
</dbReference>
<keyword evidence="2" id="KW-0233">DNA recombination</keyword>
<dbReference type="Proteomes" id="UP000002696">
    <property type="component" value="Chromosome"/>
</dbReference>
<dbReference type="EMBL" id="CP002102">
    <property type="protein sequence ID" value="ADL00663.1"/>
    <property type="molecule type" value="Genomic_DNA"/>
</dbReference>
<dbReference type="BioCyc" id="BSUB633149:G1GM8-1346-MONOMER"/>